<dbReference type="RefSeq" id="WP_002599708.1">
    <property type="nucleotide sequence ID" value="NZ_KB850959.1"/>
</dbReference>
<evidence type="ECO:0000313" key="2">
    <source>
        <dbReference type="EMBL" id="ENY98788.1"/>
    </source>
</evidence>
<dbReference type="PATRIC" id="fig|999411.4.peg.3183"/>
<evidence type="ECO:0000313" key="3">
    <source>
        <dbReference type="Proteomes" id="UP000013097"/>
    </source>
</evidence>
<dbReference type="AlphaFoldDB" id="N9XS64"/>
<comment type="caution">
    <text evidence="2">The sequence shown here is derived from an EMBL/GenBank/DDBJ whole genome shotgun (WGS) entry which is preliminary data.</text>
</comment>
<sequence length="189" mass="21486">MKKTFFIIVGILIIILLGLKLYNPDSNNSKSLVTKNIKELSTYSTNFTVLPAQILEEIYYGDKDYSKIQNQINQIDNNKLKGVLQANLDQYKSNSGEFENKISDSDSIKYTDKALNDKSIVPFNNGMLLPRSSEVIIKDGNRYYITVAYLAYSNSKNQSIDDNNKDIYGISVFNVYNDGQIESLYISSR</sequence>
<keyword evidence="1" id="KW-0812">Transmembrane</keyword>
<reference evidence="2 3" key="1">
    <citation type="submission" date="2013-01" db="EMBL/GenBank/DDBJ databases">
        <title>The Genome Sequence of Clostridium colicanis 209318.</title>
        <authorList>
            <consortium name="The Broad Institute Genome Sequencing Platform"/>
            <person name="Earl A."/>
            <person name="Ward D."/>
            <person name="Feldgarden M."/>
            <person name="Gevers D."/>
            <person name="Courvalin P."/>
            <person name="Lambert T."/>
            <person name="Walker B."/>
            <person name="Young S.K."/>
            <person name="Zeng Q."/>
            <person name="Gargeya S."/>
            <person name="Fitzgerald M."/>
            <person name="Haas B."/>
            <person name="Abouelleil A."/>
            <person name="Alvarado L."/>
            <person name="Arachchi H.M."/>
            <person name="Berlin A.M."/>
            <person name="Chapman S.B."/>
            <person name="Dewar J."/>
            <person name="Goldberg J."/>
            <person name="Griggs A."/>
            <person name="Gujja S."/>
            <person name="Hansen M."/>
            <person name="Howarth C."/>
            <person name="Imamovic A."/>
            <person name="Larimer J."/>
            <person name="McCowan C."/>
            <person name="Murphy C."/>
            <person name="Neiman D."/>
            <person name="Pearson M."/>
            <person name="Priest M."/>
            <person name="Roberts A."/>
            <person name="Saif S."/>
            <person name="Shea T."/>
            <person name="Sisk P."/>
            <person name="Sykes S."/>
            <person name="Wortman J."/>
            <person name="Nusbaum C."/>
            <person name="Birren B."/>
        </authorList>
    </citation>
    <scope>NUCLEOTIDE SEQUENCE [LARGE SCALE GENOMIC DNA]</scope>
    <source>
        <strain evidence="2 3">209318</strain>
    </source>
</reference>
<keyword evidence="1" id="KW-1133">Transmembrane helix</keyword>
<protein>
    <submittedName>
        <fullName evidence="2">Uncharacterized protein</fullName>
    </submittedName>
</protein>
<evidence type="ECO:0000256" key="1">
    <source>
        <dbReference type="SAM" id="Phobius"/>
    </source>
</evidence>
<keyword evidence="3" id="KW-1185">Reference proteome</keyword>
<organism evidence="2 3">
    <name type="scientific">Clostridium thermobutyricum</name>
    <dbReference type="NCBI Taxonomy" id="29372"/>
    <lineage>
        <taxon>Bacteria</taxon>
        <taxon>Bacillati</taxon>
        <taxon>Bacillota</taxon>
        <taxon>Clostridia</taxon>
        <taxon>Eubacteriales</taxon>
        <taxon>Clostridiaceae</taxon>
        <taxon>Clostridium</taxon>
    </lineage>
</organism>
<feature type="transmembrane region" description="Helical" evidence="1">
    <location>
        <begin position="5"/>
        <end position="22"/>
    </location>
</feature>
<keyword evidence="1" id="KW-0472">Membrane</keyword>
<dbReference type="EMBL" id="AGYT01000025">
    <property type="protein sequence ID" value="ENY98788.1"/>
    <property type="molecule type" value="Genomic_DNA"/>
</dbReference>
<accession>N9XS64</accession>
<gene>
    <name evidence="2" type="ORF">HMPREF1092_03268</name>
</gene>
<dbReference type="Proteomes" id="UP000013097">
    <property type="component" value="Unassembled WGS sequence"/>
</dbReference>
<name>N9XS64_9CLOT</name>
<dbReference type="HOGENOM" id="CLU_1432266_0_0_9"/>
<proteinExistence type="predicted"/>